<evidence type="ECO:0000256" key="2">
    <source>
        <dbReference type="ARBA" id="ARBA00022737"/>
    </source>
</evidence>
<protein>
    <submittedName>
        <fullName evidence="3">Uncharacterized protein</fullName>
    </submittedName>
</protein>
<keyword evidence="1" id="KW-0193">Cuticle</keyword>
<dbReference type="PANTHER" id="PTHR39068">
    <property type="entry name" value="LARVAL/PUPAL CUTICLE PROTEIN H1C-LIKE PROTEIN-RELATED"/>
    <property type="match status" value="1"/>
</dbReference>
<dbReference type="STRING" id="41427.A0A182IVE5"/>
<dbReference type="PANTHER" id="PTHR39068:SF4">
    <property type="entry name" value="AGAP000382-PA"/>
    <property type="match status" value="1"/>
</dbReference>
<organism evidence="3">
    <name type="scientific">Anopheles atroparvus</name>
    <name type="common">European mosquito</name>
    <dbReference type="NCBI Taxonomy" id="41427"/>
    <lineage>
        <taxon>Eukaryota</taxon>
        <taxon>Metazoa</taxon>
        <taxon>Ecdysozoa</taxon>
        <taxon>Arthropoda</taxon>
        <taxon>Hexapoda</taxon>
        <taxon>Insecta</taxon>
        <taxon>Pterygota</taxon>
        <taxon>Neoptera</taxon>
        <taxon>Endopterygota</taxon>
        <taxon>Diptera</taxon>
        <taxon>Nematocera</taxon>
        <taxon>Culicoidea</taxon>
        <taxon>Culicidae</taxon>
        <taxon>Anophelinae</taxon>
        <taxon>Anopheles</taxon>
    </lineage>
</organism>
<accession>A0A182IVE5</accession>
<reference evidence="3" key="1">
    <citation type="submission" date="2022-08" db="UniProtKB">
        <authorList>
            <consortium name="EnsemblMetazoa"/>
        </authorList>
    </citation>
    <scope>IDENTIFICATION</scope>
    <source>
        <strain evidence="3">EBRO</strain>
    </source>
</reference>
<dbReference type="EnsemblMetazoa" id="AATE006230-RA">
    <property type="protein sequence ID" value="AATE006230-PA.1"/>
    <property type="gene ID" value="AATE006230"/>
</dbReference>
<dbReference type="GO" id="GO:0042302">
    <property type="term" value="F:structural constituent of cuticle"/>
    <property type="evidence" value="ECO:0007669"/>
    <property type="project" value="UniProtKB-KW"/>
</dbReference>
<evidence type="ECO:0000313" key="3">
    <source>
        <dbReference type="EnsemblMetazoa" id="AATE006230-PA.1"/>
    </source>
</evidence>
<name>A0A182IVE5_ANOAO</name>
<evidence type="ECO:0000256" key="1">
    <source>
        <dbReference type="ARBA" id="ARBA00022460"/>
    </source>
</evidence>
<sequence length="260" mass="26804">MEHAFFQFSRFVAEQAALLAHGNAPALTTDNLVEKLLHSPATWKAINEVVPQCASNTETRTTETRPATDAEVVEPVLGVLPPMTSNVARGLPAGPDPSAPSSTGPFVILAALVAAVSAGGPAAYSIAAPSADYHSVGASHEHTVKGLYGQNVLSQYSKAVDSAHSSVRVHSSRLSNDGFAYAPAVKYAAPAYAAHYAAPAVHYPAAAHYAAPAVHYPAAAHYAAPAVHYPAAAHYAAPAVYAAHAPIVKAAYPAAPLAYK</sequence>
<keyword evidence="2" id="KW-0677">Repeat</keyword>
<dbReference type="InterPro" id="IPR022727">
    <property type="entry name" value="Cuticle_C1"/>
</dbReference>
<dbReference type="Pfam" id="PF11018">
    <property type="entry name" value="Cuticle_3"/>
    <property type="match status" value="1"/>
</dbReference>
<proteinExistence type="predicted"/>
<dbReference type="AlphaFoldDB" id="A0A182IVE5"/>
<dbReference type="VEuPathDB" id="VectorBase:AATE006230"/>